<accession>A0ABQ0P0F9</accession>
<keyword evidence="2" id="KW-1185">Reference proteome</keyword>
<evidence type="ECO:0000313" key="1">
    <source>
        <dbReference type="EMBL" id="GBQ08173.1"/>
    </source>
</evidence>
<organism evidence="1 2">
    <name type="scientific">Saccharibacter floricola DSM 15669</name>
    <dbReference type="NCBI Taxonomy" id="1123227"/>
    <lineage>
        <taxon>Bacteria</taxon>
        <taxon>Pseudomonadati</taxon>
        <taxon>Pseudomonadota</taxon>
        <taxon>Alphaproteobacteria</taxon>
        <taxon>Acetobacterales</taxon>
        <taxon>Acetobacteraceae</taxon>
        <taxon>Saccharibacter</taxon>
    </lineage>
</organism>
<dbReference type="Proteomes" id="UP001062901">
    <property type="component" value="Unassembled WGS sequence"/>
</dbReference>
<proteinExistence type="predicted"/>
<name>A0ABQ0P0F9_9PROT</name>
<comment type="caution">
    <text evidence="1">The sequence shown here is derived from an EMBL/GenBank/DDBJ whole genome shotgun (WGS) entry which is preliminary data.</text>
</comment>
<sequence>MVPDSVTELLGGIATVADNITRSVRQIIKKNIGRWHLMCLPGRKCERQRFPMSVSYAAELGTKSSM</sequence>
<evidence type="ECO:0000313" key="2">
    <source>
        <dbReference type="Proteomes" id="UP001062901"/>
    </source>
</evidence>
<protein>
    <submittedName>
        <fullName evidence="1">Uncharacterized protein</fullName>
    </submittedName>
</protein>
<gene>
    <name evidence="1" type="ORF">AA15669_1683</name>
</gene>
<dbReference type="EMBL" id="BAQD01000070">
    <property type="protein sequence ID" value="GBQ08173.1"/>
    <property type="molecule type" value="Genomic_DNA"/>
</dbReference>
<reference evidence="1" key="1">
    <citation type="submission" date="2013-04" db="EMBL/GenBank/DDBJ databases">
        <title>The genome sequencing project of 58 acetic acid bacteria.</title>
        <authorList>
            <person name="Okamoto-Kainuma A."/>
            <person name="Ishikawa M."/>
            <person name="Umino S."/>
            <person name="Koizumi Y."/>
            <person name="Shiwa Y."/>
            <person name="Yoshikawa H."/>
            <person name="Matsutani M."/>
            <person name="Matsushita K."/>
        </authorList>
    </citation>
    <scope>NUCLEOTIDE SEQUENCE</scope>
    <source>
        <strain evidence="1">DSM 15669</strain>
    </source>
</reference>